<dbReference type="Gene3D" id="1.20.1280.50">
    <property type="match status" value="1"/>
</dbReference>
<proteinExistence type="predicted"/>
<name>A0AAV2EG42_9ROSI</name>
<evidence type="ECO:0000259" key="1">
    <source>
        <dbReference type="PROSITE" id="PS50181"/>
    </source>
</evidence>
<feature type="domain" description="F-box" evidence="1">
    <location>
        <begin position="25"/>
        <end position="73"/>
    </location>
</feature>
<dbReference type="InterPro" id="IPR001810">
    <property type="entry name" value="F-box_dom"/>
</dbReference>
<evidence type="ECO:0000313" key="2">
    <source>
        <dbReference type="EMBL" id="CAL1384936.1"/>
    </source>
</evidence>
<dbReference type="SMART" id="SM00256">
    <property type="entry name" value="FBOX"/>
    <property type="match status" value="1"/>
</dbReference>
<dbReference type="Pfam" id="PF00646">
    <property type="entry name" value="F-box"/>
    <property type="match status" value="1"/>
</dbReference>
<dbReference type="InterPro" id="IPR036047">
    <property type="entry name" value="F-box-like_dom_sf"/>
</dbReference>
<sequence>MAEEIREPRKPKTSHDAVQQNGVKTTANIDIPEEVFLHVISFLDTKSLVRTSVLCKRWRALWKQTFSLHFRCRSYMPSSRPDVEKLLLSIRRSGRRAAVPGTLSFELAAESGCRWEWDPAVFDLVMRYYEDAAAGGGGGGLRVLSVAPGPLREDFDRLAGSIAGGQKKSLGTLRLSRWFFRGRFALVGFASLANLELSDCSFYGDSRGSTTTIELPFAEVRSLRRLKLLDCWSRDRVVVLLPRVVDLEIRNRSFWSFRIDELLAPKVESFAFSGHVRDLSGGWRRGGGRRYVLPSLRRAVVRLVWVEPEDGDDDEKMARMDRAFVSLLRGTRSAKSLDLCFDKVPFKCGFRLF</sequence>
<organism evidence="2 3">
    <name type="scientific">Linum trigynum</name>
    <dbReference type="NCBI Taxonomy" id="586398"/>
    <lineage>
        <taxon>Eukaryota</taxon>
        <taxon>Viridiplantae</taxon>
        <taxon>Streptophyta</taxon>
        <taxon>Embryophyta</taxon>
        <taxon>Tracheophyta</taxon>
        <taxon>Spermatophyta</taxon>
        <taxon>Magnoliopsida</taxon>
        <taxon>eudicotyledons</taxon>
        <taxon>Gunneridae</taxon>
        <taxon>Pentapetalae</taxon>
        <taxon>rosids</taxon>
        <taxon>fabids</taxon>
        <taxon>Malpighiales</taxon>
        <taxon>Linaceae</taxon>
        <taxon>Linum</taxon>
    </lineage>
</organism>
<dbReference type="EMBL" id="OZ034817">
    <property type="protein sequence ID" value="CAL1384936.1"/>
    <property type="molecule type" value="Genomic_DNA"/>
</dbReference>
<dbReference type="SUPFAM" id="SSF81383">
    <property type="entry name" value="F-box domain"/>
    <property type="match status" value="1"/>
</dbReference>
<gene>
    <name evidence="2" type="ORF">LTRI10_LOCUS26104</name>
</gene>
<dbReference type="PANTHER" id="PTHR32212">
    <property type="entry name" value="CYCLIN-LIKE F-BOX"/>
    <property type="match status" value="1"/>
</dbReference>
<keyword evidence="3" id="KW-1185">Reference proteome</keyword>
<accession>A0AAV2EG42</accession>
<evidence type="ECO:0000313" key="3">
    <source>
        <dbReference type="Proteomes" id="UP001497516"/>
    </source>
</evidence>
<protein>
    <recommendedName>
        <fullName evidence="1">F-box domain-containing protein</fullName>
    </recommendedName>
</protein>
<dbReference type="AlphaFoldDB" id="A0AAV2EG42"/>
<dbReference type="PROSITE" id="PS50181">
    <property type="entry name" value="FBOX"/>
    <property type="match status" value="1"/>
</dbReference>
<dbReference type="PANTHER" id="PTHR32212:SF461">
    <property type="entry name" value="F-BOX DOMAIN-CONTAINING PROTEIN"/>
    <property type="match status" value="1"/>
</dbReference>
<dbReference type="Proteomes" id="UP001497516">
    <property type="component" value="Chromosome 4"/>
</dbReference>
<reference evidence="2 3" key="1">
    <citation type="submission" date="2024-04" db="EMBL/GenBank/DDBJ databases">
        <authorList>
            <person name="Fracassetti M."/>
        </authorList>
    </citation>
    <scope>NUCLEOTIDE SEQUENCE [LARGE SCALE GENOMIC DNA]</scope>
</reference>